<name>A0AAD3HBU5_9STRA</name>
<keyword evidence="3" id="KW-0479">Metal-binding</keyword>
<dbReference type="GO" id="GO:0005524">
    <property type="term" value="F:ATP binding"/>
    <property type="evidence" value="ECO:0007669"/>
    <property type="project" value="UniProtKB-KW"/>
</dbReference>
<gene>
    <name evidence="7" type="ORF">CTEN210_13915</name>
</gene>
<evidence type="ECO:0000256" key="4">
    <source>
        <dbReference type="SAM" id="MobiDB-lite"/>
    </source>
</evidence>
<proteinExistence type="predicted"/>
<keyword evidence="2" id="KW-0547">Nucleotide-binding</keyword>
<keyword evidence="2" id="KW-0067">ATP-binding</keyword>
<evidence type="ECO:0000256" key="1">
    <source>
        <dbReference type="PIRSR" id="PIRSR640198-1"/>
    </source>
</evidence>
<reference evidence="7 8" key="1">
    <citation type="journal article" date="2021" name="Sci. Rep.">
        <title>The genome of the diatom Chaetoceros tenuissimus carries an ancient integrated fragment of an extant virus.</title>
        <authorList>
            <person name="Hongo Y."/>
            <person name="Kimura K."/>
            <person name="Takaki Y."/>
            <person name="Yoshida Y."/>
            <person name="Baba S."/>
            <person name="Kobayashi G."/>
            <person name="Nagasaki K."/>
            <person name="Hano T."/>
            <person name="Tomaru Y."/>
        </authorList>
    </citation>
    <scope>NUCLEOTIDE SEQUENCE [LARGE SCALE GENOMIC DNA]</scope>
    <source>
        <strain evidence="7 8">NIES-3715</strain>
    </source>
</reference>
<keyword evidence="3" id="KW-0862">Zinc</keyword>
<dbReference type="SUPFAM" id="SSF140931">
    <property type="entry name" value="Fic-like"/>
    <property type="match status" value="1"/>
</dbReference>
<dbReference type="PROSITE" id="PS51459">
    <property type="entry name" value="FIDO"/>
    <property type="match status" value="1"/>
</dbReference>
<evidence type="ECO:0008006" key="9">
    <source>
        <dbReference type="Google" id="ProtNLM"/>
    </source>
</evidence>
<dbReference type="SUPFAM" id="SSF57850">
    <property type="entry name" value="RING/U-box"/>
    <property type="match status" value="1"/>
</dbReference>
<feature type="compositionally biased region" description="Polar residues" evidence="4">
    <location>
        <begin position="598"/>
        <end position="607"/>
    </location>
</feature>
<sequence length="744" mass="82793">MSKSLSTKKPSKDAISKMVYHDDTEANEECSIFVKVSNVRRSQYGSCFYTCQLSDEEFEVNGLIYLPSRDSAESMWRFRHSLLKVNGYITSAGNIILRSISDNRQTRKSNVSRDGDNHRQGTNEFILCVVSFDIIEQVEFSRTDSVPVYSNSENEGNKKLPSLPNRSKIPGSRIANTMRELSNCFTEEELVGISNFSNDANRIKEKCDQISSFITSHKAIIALHQNMSLQNTVAQSGEERKEEVNNSNNYIKAVTEFSEAQITRQIASLDSATSVPNSKKALEQYINSLKYAIENAQSGSAVDVALLSKLHRTLGESIIEDAGEPRKKQVRAGKTMFTPIDDVKSQLDEYISLLRDLEDKMSFGNSSDSSKGLSLVLFASVALFVLCDIHPFRDGNGRLARIMSNFAMVKCGLPFVVNIFATPLQRSEYVRALQITRRNARIASVGLVSPNVFSLFRRQIGVMGPIVNVLLDRILKACIECQEVIQEKNKLESENLEAVAARKFREKAAAGNCLICMDENPNIATLCCGKAVHINCMAKWLSNRLECPHCRYNLPSLPAQDLLPSTPVDPPQVHIFPPNDMETTTTDDTTTSSMDDGVSQTHDSTMSDTVEDTTVDDQVTQEVSESQIEVDEDDTTTDVMNDTESFEDTTTTEDDDVNDSSEVQDETIDDTTTTEFESNGVDYGDGDDHDTSSETMHGNESGQTHATCYYYGCRNKPATNCSMNACGSCCVQFNPHRCYRHNVS</sequence>
<keyword evidence="3" id="KW-0863">Zinc-finger</keyword>
<dbReference type="Gene3D" id="1.10.3290.10">
    <property type="entry name" value="Fido-like domain"/>
    <property type="match status" value="1"/>
</dbReference>
<dbReference type="PROSITE" id="PS50089">
    <property type="entry name" value="ZF_RING_2"/>
    <property type="match status" value="1"/>
</dbReference>
<dbReference type="Pfam" id="PF02661">
    <property type="entry name" value="Fic"/>
    <property type="match status" value="1"/>
</dbReference>
<comment type="caution">
    <text evidence="7">The sequence shown here is derived from an EMBL/GenBank/DDBJ whole genome shotgun (WGS) entry which is preliminary data.</text>
</comment>
<feature type="domain" description="Fido" evidence="6">
    <location>
        <begin position="302"/>
        <end position="458"/>
    </location>
</feature>
<feature type="compositionally biased region" description="Acidic residues" evidence="4">
    <location>
        <begin position="644"/>
        <end position="669"/>
    </location>
</feature>
<feature type="compositionally biased region" description="Low complexity" evidence="4">
    <location>
        <begin position="580"/>
        <end position="596"/>
    </location>
</feature>
<dbReference type="InterPro" id="IPR003812">
    <property type="entry name" value="Fido"/>
</dbReference>
<dbReference type="Proteomes" id="UP001054902">
    <property type="component" value="Unassembled WGS sequence"/>
</dbReference>
<evidence type="ECO:0000256" key="2">
    <source>
        <dbReference type="PIRSR" id="PIRSR640198-2"/>
    </source>
</evidence>
<feature type="region of interest" description="Disordered" evidence="4">
    <location>
        <begin position="148"/>
        <end position="170"/>
    </location>
</feature>
<dbReference type="PANTHER" id="PTHR13504">
    <property type="entry name" value="FIDO DOMAIN-CONTAINING PROTEIN DDB_G0283145"/>
    <property type="match status" value="1"/>
</dbReference>
<accession>A0AAD3HBU5</accession>
<dbReference type="InterPro" id="IPR013083">
    <property type="entry name" value="Znf_RING/FYVE/PHD"/>
</dbReference>
<protein>
    <recommendedName>
        <fullName evidence="9">RING-type E3 ubiquitin transferase</fullName>
    </recommendedName>
</protein>
<evidence type="ECO:0000259" key="6">
    <source>
        <dbReference type="PROSITE" id="PS51459"/>
    </source>
</evidence>
<feature type="domain" description="RING-type" evidence="5">
    <location>
        <begin position="513"/>
        <end position="551"/>
    </location>
</feature>
<evidence type="ECO:0000313" key="7">
    <source>
        <dbReference type="EMBL" id="GFH57439.1"/>
    </source>
</evidence>
<dbReference type="AlphaFoldDB" id="A0AAD3HBU5"/>
<dbReference type="EMBL" id="BLLK01000058">
    <property type="protein sequence ID" value="GFH57439.1"/>
    <property type="molecule type" value="Genomic_DNA"/>
</dbReference>
<evidence type="ECO:0000256" key="3">
    <source>
        <dbReference type="PROSITE-ProRule" id="PRU00175"/>
    </source>
</evidence>
<evidence type="ECO:0000259" key="5">
    <source>
        <dbReference type="PROSITE" id="PS50089"/>
    </source>
</evidence>
<organism evidence="7 8">
    <name type="scientific">Chaetoceros tenuissimus</name>
    <dbReference type="NCBI Taxonomy" id="426638"/>
    <lineage>
        <taxon>Eukaryota</taxon>
        <taxon>Sar</taxon>
        <taxon>Stramenopiles</taxon>
        <taxon>Ochrophyta</taxon>
        <taxon>Bacillariophyta</taxon>
        <taxon>Coscinodiscophyceae</taxon>
        <taxon>Chaetocerotophycidae</taxon>
        <taxon>Chaetocerotales</taxon>
        <taxon>Chaetocerotaceae</taxon>
        <taxon>Chaetoceros</taxon>
    </lineage>
</organism>
<feature type="compositionally biased region" description="Polar residues" evidence="4">
    <location>
        <begin position="693"/>
        <end position="702"/>
    </location>
</feature>
<dbReference type="InterPro" id="IPR036597">
    <property type="entry name" value="Fido-like_dom_sf"/>
</dbReference>
<dbReference type="CDD" id="cd16448">
    <property type="entry name" value="RING-H2"/>
    <property type="match status" value="1"/>
</dbReference>
<dbReference type="InterPro" id="IPR040198">
    <property type="entry name" value="Fido_containing"/>
</dbReference>
<keyword evidence="8" id="KW-1185">Reference proteome</keyword>
<dbReference type="PANTHER" id="PTHR13504:SF38">
    <property type="entry name" value="FIDO DOMAIN-CONTAINING PROTEIN"/>
    <property type="match status" value="1"/>
</dbReference>
<feature type="active site" evidence="1">
    <location>
        <position position="390"/>
    </location>
</feature>
<dbReference type="InterPro" id="IPR001841">
    <property type="entry name" value="Znf_RING"/>
</dbReference>
<evidence type="ECO:0000313" key="8">
    <source>
        <dbReference type="Proteomes" id="UP001054902"/>
    </source>
</evidence>
<feature type="region of interest" description="Disordered" evidence="4">
    <location>
        <begin position="568"/>
        <end position="702"/>
    </location>
</feature>
<dbReference type="GO" id="GO:0008270">
    <property type="term" value="F:zinc ion binding"/>
    <property type="evidence" value="ECO:0007669"/>
    <property type="project" value="UniProtKB-KW"/>
</dbReference>
<dbReference type="Gene3D" id="3.30.40.10">
    <property type="entry name" value="Zinc/RING finger domain, C3HC4 (zinc finger)"/>
    <property type="match status" value="1"/>
</dbReference>
<feature type="binding site" evidence="2">
    <location>
        <begin position="394"/>
        <end position="401"/>
    </location>
    <ligand>
        <name>ATP</name>
        <dbReference type="ChEBI" id="CHEBI:30616"/>
    </ligand>
</feature>